<organism evidence="1 2">
    <name type="scientific">Moritella yayanosii</name>
    <dbReference type="NCBI Taxonomy" id="69539"/>
    <lineage>
        <taxon>Bacteria</taxon>
        <taxon>Pseudomonadati</taxon>
        <taxon>Pseudomonadota</taxon>
        <taxon>Gammaproteobacteria</taxon>
        <taxon>Alteromonadales</taxon>
        <taxon>Moritellaceae</taxon>
        <taxon>Moritella</taxon>
    </lineage>
</organism>
<dbReference type="KEGG" id="mya:MORIYA_2046"/>
<keyword evidence="2" id="KW-1185">Reference proteome</keyword>
<sequence>MQKSSIHRLRCGDSNSAPETIEFMSNKLSNKNSFTVVYLESFLYERFQCLVLVKINQLPTSLSHN</sequence>
<evidence type="ECO:0000313" key="1">
    <source>
        <dbReference type="EMBL" id="SQD78524.1"/>
    </source>
</evidence>
<dbReference type="EMBL" id="LS483250">
    <property type="protein sequence ID" value="SQD78524.1"/>
    <property type="molecule type" value="Genomic_DNA"/>
</dbReference>
<proteinExistence type="predicted"/>
<protein>
    <submittedName>
        <fullName evidence="1">Uncharacterized protein</fullName>
    </submittedName>
</protein>
<gene>
    <name evidence="1" type="ORF">MORIYA_2046</name>
</gene>
<dbReference type="AlphaFoldDB" id="A0A330LNF4"/>
<dbReference type="Proteomes" id="UP000250163">
    <property type="component" value="Chromosome MORIYA"/>
</dbReference>
<name>A0A330LNF4_9GAMM</name>
<accession>A0A330LNF4</accession>
<reference evidence="2" key="1">
    <citation type="submission" date="2018-05" db="EMBL/GenBank/DDBJ databases">
        <authorList>
            <person name="Cea G.-C."/>
            <person name="William W."/>
        </authorList>
    </citation>
    <scope>NUCLEOTIDE SEQUENCE [LARGE SCALE GENOMIC DNA]</scope>
    <source>
        <strain evidence="2">DB21MT 5</strain>
    </source>
</reference>
<evidence type="ECO:0000313" key="2">
    <source>
        <dbReference type="Proteomes" id="UP000250163"/>
    </source>
</evidence>